<evidence type="ECO:0000256" key="4">
    <source>
        <dbReference type="ARBA" id="ARBA00022801"/>
    </source>
</evidence>
<accession>A0A428UZQ7</accession>
<proteinExistence type="predicted"/>
<dbReference type="Gene3D" id="3.20.20.370">
    <property type="entry name" value="Glycoside hydrolase/deacetylase"/>
    <property type="match status" value="1"/>
</dbReference>
<evidence type="ECO:0000259" key="8">
    <source>
        <dbReference type="PROSITE" id="PS51677"/>
    </source>
</evidence>
<feature type="signal peptide" evidence="7">
    <location>
        <begin position="1"/>
        <end position="17"/>
    </location>
</feature>
<evidence type="ECO:0000256" key="1">
    <source>
        <dbReference type="ARBA" id="ARBA00001941"/>
    </source>
</evidence>
<feature type="chain" id="PRO_5019273946" description="NodB homology domain-containing protein" evidence="7">
    <location>
        <begin position="18"/>
        <end position="273"/>
    </location>
</feature>
<keyword evidence="3 7" id="KW-0732">Signal</keyword>
<protein>
    <recommendedName>
        <fullName evidence="8">NodB homology domain-containing protein</fullName>
    </recommendedName>
</protein>
<feature type="domain" description="NodB homology" evidence="8">
    <location>
        <begin position="39"/>
        <end position="230"/>
    </location>
</feature>
<dbReference type="GO" id="GO:0005975">
    <property type="term" value="P:carbohydrate metabolic process"/>
    <property type="evidence" value="ECO:0007669"/>
    <property type="project" value="InterPro"/>
</dbReference>
<reference evidence="9 10" key="1">
    <citation type="submission" date="2017-06" db="EMBL/GenBank/DDBJ databases">
        <title>Cmopartive genomic analysis of Ambrosia Fusariam Clade fungi.</title>
        <authorList>
            <person name="Stajich J.E."/>
            <person name="Carrillo J."/>
            <person name="Kijimoto T."/>
            <person name="Eskalen A."/>
            <person name="O'Donnell K."/>
            <person name="Kasson M."/>
        </authorList>
    </citation>
    <scope>NUCLEOTIDE SEQUENCE [LARGE SCALE GENOMIC DNA]</scope>
    <source>
        <strain evidence="9 10">NRRL 20438</strain>
    </source>
</reference>
<evidence type="ECO:0000313" key="10">
    <source>
        <dbReference type="Proteomes" id="UP000288429"/>
    </source>
</evidence>
<dbReference type="GO" id="GO:0016810">
    <property type="term" value="F:hydrolase activity, acting on carbon-nitrogen (but not peptide) bonds"/>
    <property type="evidence" value="ECO:0007669"/>
    <property type="project" value="InterPro"/>
</dbReference>
<dbReference type="Proteomes" id="UP000288429">
    <property type="component" value="Unassembled WGS sequence"/>
</dbReference>
<dbReference type="Pfam" id="PF01522">
    <property type="entry name" value="Polysacc_deac_1"/>
    <property type="match status" value="1"/>
</dbReference>
<dbReference type="InterPro" id="IPR002509">
    <property type="entry name" value="NODB_dom"/>
</dbReference>
<comment type="cofactor">
    <cofactor evidence="1">
        <name>Co(2+)</name>
        <dbReference type="ChEBI" id="CHEBI:48828"/>
    </cofactor>
</comment>
<evidence type="ECO:0000256" key="6">
    <source>
        <dbReference type="ARBA" id="ARBA00023285"/>
    </source>
</evidence>
<evidence type="ECO:0000256" key="7">
    <source>
        <dbReference type="SAM" id="SignalP"/>
    </source>
</evidence>
<keyword evidence="5" id="KW-0119">Carbohydrate metabolism</keyword>
<dbReference type="CDD" id="cd10951">
    <property type="entry name" value="CE4_ClCDA_like"/>
    <property type="match status" value="1"/>
</dbReference>
<dbReference type="GO" id="GO:0046872">
    <property type="term" value="F:metal ion binding"/>
    <property type="evidence" value="ECO:0007669"/>
    <property type="project" value="UniProtKB-KW"/>
</dbReference>
<evidence type="ECO:0000256" key="5">
    <source>
        <dbReference type="ARBA" id="ARBA00023277"/>
    </source>
</evidence>
<dbReference type="PROSITE" id="PS51677">
    <property type="entry name" value="NODB"/>
    <property type="match status" value="1"/>
</dbReference>
<dbReference type="PANTHER" id="PTHR46471:SF2">
    <property type="entry name" value="CHITIN DEACETYLASE-RELATED"/>
    <property type="match status" value="1"/>
</dbReference>
<dbReference type="PANTHER" id="PTHR46471">
    <property type="entry name" value="CHITIN DEACETYLASE"/>
    <property type="match status" value="1"/>
</dbReference>
<dbReference type="SUPFAM" id="SSF88713">
    <property type="entry name" value="Glycoside hydrolase/deacetylase"/>
    <property type="match status" value="1"/>
</dbReference>
<keyword evidence="10" id="KW-1185">Reference proteome</keyword>
<comment type="caution">
    <text evidence="9">The sequence shown here is derived from an EMBL/GenBank/DDBJ whole genome shotgun (WGS) entry which is preliminary data.</text>
</comment>
<gene>
    <name evidence="9" type="ORF">CDV31_001347</name>
</gene>
<organism evidence="9 10">
    <name type="scientific">Fusarium ambrosium</name>
    <dbReference type="NCBI Taxonomy" id="131363"/>
    <lineage>
        <taxon>Eukaryota</taxon>
        <taxon>Fungi</taxon>
        <taxon>Dikarya</taxon>
        <taxon>Ascomycota</taxon>
        <taxon>Pezizomycotina</taxon>
        <taxon>Sordariomycetes</taxon>
        <taxon>Hypocreomycetidae</taxon>
        <taxon>Hypocreales</taxon>
        <taxon>Nectriaceae</taxon>
        <taxon>Fusarium</taxon>
        <taxon>Fusarium solani species complex</taxon>
    </lineage>
</organism>
<keyword evidence="6" id="KW-0170">Cobalt</keyword>
<dbReference type="AlphaFoldDB" id="A0A428UZQ7"/>
<keyword evidence="4" id="KW-0378">Hydrolase</keyword>
<dbReference type="EMBL" id="NIZV01000010">
    <property type="protein sequence ID" value="RSM19716.1"/>
    <property type="molecule type" value="Genomic_DNA"/>
</dbReference>
<sequence length="273" mass="31277">MHLILLVILCSLQFAAARWSQEQKDVPIGVAIHSCTQKDVIALTFDDGPFYYTESLLDLLAEADLPATFFVNGKNWANIQDYRSTIVRMVNEGHQVASHTYGHPNLVHLDEANVKLEMTKLEDEFIKILGKFPIYMRPPYLSYNTQTLKVLGELGYKVIDADIDTLDWRHNAPHAVGQSLELFSGRLWNGGSIVLMHDIHRSTVENLVPLVIKRLAQSGKRAVTIGECLGDLKENWYRESRSEVKYLVKDHSKTNKDWHVYKIWKANKLTWSE</sequence>
<evidence type="ECO:0000256" key="3">
    <source>
        <dbReference type="ARBA" id="ARBA00022729"/>
    </source>
</evidence>
<keyword evidence="2" id="KW-0479">Metal-binding</keyword>
<evidence type="ECO:0000256" key="2">
    <source>
        <dbReference type="ARBA" id="ARBA00022723"/>
    </source>
</evidence>
<name>A0A428UZQ7_9HYPO</name>
<dbReference type="InterPro" id="IPR011330">
    <property type="entry name" value="Glyco_hydro/deAcase_b/a-brl"/>
</dbReference>
<evidence type="ECO:0000313" key="9">
    <source>
        <dbReference type="EMBL" id="RSM19716.1"/>
    </source>
</evidence>